<keyword evidence="6 7" id="KW-0456">Lyase</keyword>
<feature type="binding site" evidence="7">
    <location>
        <position position="48"/>
    </location>
    <ligand>
        <name>NADP(+)</name>
        <dbReference type="ChEBI" id="CHEBI:58349"/>
    </ligand>
</feature>
<keyword evidence="7" id="KW-0288">FMN</keyword>
<keyword evidence="7" id="KW-0274">FAD</keyword>
<feature type="binding site" evidence="7">
    <location>
        <begin position="241"/>
        <end position="242"/>
    </location>
    <ligand>
        <name>FMN</name>
        <dbReference type="ChEBI" id="CHEBI:58210"/>
    </ligand>
</feature>
<sequence>MSFNTFGHLFRVTTWGESHGPALGATVDGCPPGVAVSEAMLQHWLDRRRPGQNKNMTQRNEPDAVRILSGVFEGRTTGTPIQLMIENTDQRSRDYGDIADTFRPGHADITYHQKYGLRDYRGGGRSSARETAARVAAGGVARAVLEDLVPGIAVKGYMVRMGAMALDRARFDWDAIEGNDFWLPDAQAAPEWEKYLQAQRKDRNSVGAVVEVVARGVPAGLGAPVYAKLDTALAAAMMSINAVKGVEIGEGMAAAELTGTGNADEIFMGEDGPEYGSNHAGGILGGISTGQEIVVRFAVKPTSSILSPRRSIRRDGSAMEVVTKGRHDPCVGIRAVPVGEAMMACVLLDQLLLQRAQTGAAGPVGRIG</sequence>
<dbReference type="NCBIfam" id="NF003793">
    <property type="entry name" value="PRK05382.1"/>
    <property type="match status" value="1"/>
</dbReference>
<comment type="function">
    <text evidence="7">Catalyzes the anti-1,4-elimination of the C-3 phosphate and the C-6 proR hydrogen from 5-enolpyruvylshikimate-3-phosphate (EPSP) to yield chorismate, which is the branch point compound that serves as the starting substrate for the three terminal pathways of aromatic amino acid biosynthesis. This reaction introduces a second double bond into the aromatic ring system.</text>
</comment>
<protein>
    <recommendedName>
        <fullName evidence="3 7">Chorismate synthase</fullName>
        <shortName evidence="7">CS</shortName>
        <ecNumber evidence="3 7">4.2.3.5</ecNumber>
    </recommendedName>
    <alternativeName>
        <fullName evidence="7">5-enolpyruvylshikimate-3-phosphate phospholyase</fullName>
    </alternativeName>
</protein>
<comment type="pathway">
    <text evidence="1 7 8">Metabolic intermediate biosynthesis; chorismate biosynthesis; chorismate from D-erythrose 4-phosphate and phosphoenolpyruvate: step 7/7.</text>
</comment>
<dbReference type="AlphaFoldDB" id="A0A3A8AVD5"/>
<dbReference type="GO" id="GO:0008652">
    <property type="term" value="P:amino acid biosynthetic process"/>
    <property type="evidence" value="ECO:0007669"/>
    <property type="project" value="UniProtKB-KW"/>
</dbReference>
<dbReference type="NCBIfam" id="TIGR00033">
    <property type="entry name" value="aroC"/>
    <property type="match status" value="1"/>
</dbReference>
<feature type="binding site" evidence="7">
    <location>
        <begin position="300"/>
        <end position="304"/>
    </location>
    <ligand>
        <name>FMN</name>
        <dbReference type="ChEBI" id="CHEBI:58210"/>
    </ligand>
</feature>
<dbReference type="EC" id="4.2.3.5" evidence="3 7"/>
<dbReference type="RefSeq" id="WP_121163181.1">
    <property type="nucleotide sequence ID" value="NZ_RAPE01000001.1"/>
</dbReference>
<dbReference type="HAMAP" id="MF_00300">
    <property type="entry name" value="Chorismate_synth"/>
    <property type="match status" value="1"/>
</dbReference>
<keyword evidence="7" id="KW-0285">Flavoprotein</keyword>
<dbReference type="PIRSF" id="PIRSF001456">
    <property type="entry name" value="Chorismate_synth"/>
    <property type="match status" value="1"/>
</dbReference>
<comment type="similarity">
    <text evidence="2 7 8">Belongs to the chorismate synthase family.</text>
</comment>
<feature type="binding site" evidence="7">
    <location>
        <begin position="125"/>
        <end position="127"/>
    </location>
    <ligand>
        <name>FMN</name>
        <dbReference type="ChEBI" id="CHEBI:58210"/>
    </ligand>
</feature>
<organism evidence="9 10">
    <name type="scientific">Roseovarius spongiae</name>
    <dbReference type="NCBI Taxonomy" id="2320272"/>
    <lineage>
        <taxon>Bacteria</taxon>
        <taxon>Pseudomonadati</taxon>
        <taxon>Pseudomonadota</taxon>
        <taxon>Alphaproteobacteria</taxon>
        <taxon>Rhodobacterales</taxon>
        <taxon>Roseobacteraceae</taxon>
        <taxon>Roseovarius</taxon>
    </lineage>
</organism>
<evidence type="ECO:0000256" key="5">
    <source>
        <dbReference type="ARBA" id="ARBA00023141"/>
    </source>
</evidence>
<dbReference type="PROSITE" id="PS00787">
    <property type="entry name" value="CHORISMATE_SYNTHASE_1"/>
    <property type="match status" value="1"/>
</dbReference>
<keyword evidence="5 7" id="KW-0057">Aromatic amino acid biosynthesis</keyword>
<evidence type="ECO:0000313" key="10">
    <source>
        <dbReference type="Proteomes" id="UP000281128"/>
    </source>
</evidence>
<dbReference type="Proteomes" id="UP000281128">
    <property type="component" value="Unassembled WGS sequence"/>
</dbReference>
<evidence type="ECO:0000256" key="7">
    <source>
        <dbReference type="HAMAP-Rule" id="MF_00300"/>
    </source>
</evidence>
<dbReference type="GO" id="GO:0004107">
    <property type="term" value="F:chorismate synthase activity"/>
    <property type="evidence" value="ECO:0007669"/>
    <property type="project" value="UniProtKB-UniRule"/>
</dbReference>
<comment type="catalytic activity">
    <reaction evidence="7 8">
        <text>5-O-(1-carboxyvinyl)-3-phosphoshikimate = chorismate + phosphate</text>
        <dbReference type="Rhea" id="RHEA:21020"/>
        <dbReference type="ChEBI" id="CHEBI:29748"/>
        <dbReference type="ChEBI" id="CHEBI:43474"/>
        <dbReference type="ChEBI" id="CHEBI:57701"/>
        <dbReference type="EC" id="4.2.3.5"/>
    </reaction>
</comment>
<dbReference type="PANTHER" id="PTHR21085:SF0">
    <property type="entry name" value="CHORISMATE SYNTHASE"/>
    <property type="match status" value="1"/>
</dbReference>
<dbReference type="GO" id="GO:0009423">
    <property type="term" value="P:chorismate biosynthetic process"/>
    <property type="evidence" value="ECO:0007669"/>
    <property type="project" value="UniProtKB-UniRule"/>
</dbReference>
<dbReference type="InterPro" id="IPR035904">
    <property type="entry name" value="Chorismate_synth_AroC_sf"/>
</dbReference>
<name>A0A3A8AVD5_9RHOB</name>
<dbReference type="EMBL" id="RAPE01000001">
    <property type="protein sequence ID" value="RKF16213.1"/>
    <property type="molecule type" value="Genomic_DNA"/>
</dbReference>
<dbReference type="InterPro" id="IPR000453">
    <property type="entry name" value="Chorismate_synth"/>
</dbReference>
<dbReference type="PROSITE" id="PS00789">
    <property type="entry name" value="CHORISMATE_SYNTHASE_3"/>
    <property type="match status" value="1"/>
</dbReference>
<dbReference type="InterPro" id="IPR020541">
    <property type="entry name" value="Chorismate_synthase_CS"/>
</dbReference>
<comment type="caution">
    <text evidence="9">The sequence shown here is derived from an EMBL/GenBank/DDBJ whole genome shotgun (WGS) entry which is preliminary data.</text>
</comment>
<gene>
    <name evidence="7" type="primary">aroC</name>
    <name evidence="9" type="ORF">D6850_01195</name>
</gene>
<evidence type="ECO:0000256" key="1">
    <source>
        <dbReference type="ARBA" id="ARBA00005044"/>
    </source>
</evidence>
<feature type="binding site" evidence="7">
    <location>
        <position position="326"/>
    </location>
    <ligand>
        <name>FMN</name>
        <dbReference type="ChEBI" id="CHEBI:58210"/>
    </ligand>
</feature>
<dbReference type="OrthoDB" id="9771806at2"/>
<keyword evidence="10" id="KW-1185">Reference proteome</keyword>
<feature type="binding site" evidence="7">
    <location>
        <position position="285"/>
    </location>
    <ligand>
        <name>FMN</name>
        <dbReference type="ChEBI" id="CHEBI:58210"/>
    </ligand>
</feature>
<proteinExistence type="inferred from homology"/>
<feature type="binding site" evidence="7">
    <location>
        <position position="54"/>
    </location>
    <ligand>
        <name>NADP(+)</name>
        <dbReference type="ChEBI" id="CHEBI:58349"/>
    </ligand>
</feature>
<dbReference type="CDD" id="cd07304">
    <property type="entry name" value="Chorismate_synthase"/>
    <property type="match status" value="1"/>
</dbReference>
<dbReference type="GO" id="GO:0009073">
    <property type="term" value="P:aromatic amino acid family biosynthetic process"/>
    <property type="evidence" value="ECO:0007669"/>
    <property type="project" value="UniProtKB-KW"/>
</dbReference>
<keyword evidence="4 7" id="KW-0028">Amino-acid biosynthesis</keyword>
<evidence type="ECO:0000256" key="8">
    <source>
        <dbReference type="RuleBase" id="RU000605"/>
    </source>
</evidence>
<keyword evidence="7" id="KW-0521">NADP</keyword>
<evidence type="ECO:0000256" key="6">
    <source>
        <dbReference type="ARBA" id="ARBA00023239"/>
    </source>
</evidence>
<evidence type="ECO:0000256" key="3">
    <source>
        <dbReference type="ARBA" id="ARBA00013036"/>
    </source>
</evidence>
<evidence type="ECO:0000256" key="4">
    <source>
        <dbReference type="ARBA" id="ARBA00022605"/>
    </source>
</evidence>
<dbReference type="PANTHER" id="PTHR21085">
    <property type="entry name" value="CHORISMATE SYNTHASE"/>
    <property type="match status" value="1"/>
</dbReference>
<evidence type="ECO:0000313" key="9">
    <source>
        <dbReference type="EMBL" id="RKF16213.1"/>
    </source>
</evidence>
<comment type="cofactor">
    <cofactor evidence="7 8">
        <name>FMNH2</name>
        <dbReference type="ChEBI" id="CHEBI:57618"/>
    </cofactor>
    <text evidence="7 8">Reduced FMN (FMNH(2)).</text>
</comment>
<dbReference type="Gene3D" id="3.60.150.10">
    <property type="entry name" value="Chorismate synthase AroC"/>
    <property type="match status" value="1"/>
</dbReference>
<dbReference type="GO" id="GO:0010181">
    <property type="term" value="F:FMN binding"/>
    <property type="evidence" value="ECO:0007669"/>
    <property type="project" value="TreeGrafter"/>
</dbReference>
<evidence type="ECO:0000256" key="2">
    <source>
        <dbReference type="ARBA" id="ARBA00008014"/>
    </source>
</evidence>
<dbReference type="UniPathway" id="UPA00053">
    <property type="reaction ID" value="UER00090"/>
</dbReference>
<dbReference type="GO" id="GO:0005829">
    <property type="term" value="C:cytosol"/>
    <property type="evidence" value="ECO:0007669"/>
    <property type="project" value="TreeGrafter"/>
</dbReference>
<dbReference type="Pfam" id="PF01264">
    <property type="entry name" value="Chorismate_synt"/>
    <property type="match status" value="1"/>
</dbReference>
<accession>A0A3A8AVD5</accession>
<comment type="subunit">
    <text evidence="7">Homotetramer.</text>
</comment>
<reference evidence="9 10" key="1">
    <citation type="submission" date="2018-09" db="EMBL/GenBank/DDBJ databases">
        <title>Roseovarius spongiae sp. nov., isolated from a marine sponge.</title>
        <authorList>
            <person name="Zhuang L."/>
            <person name="Luo L."/>
        </authorList>
    </citation>
    <scope>NUCLEOTIDE SEQUENCE [LARGE SCALE GENOMIC DNA]</scope>
    <source>
        <strain evidence="9 10">HN-E21</strain>
    </source>
</reference>
<dbReference type="SUPFAM" id="SSF103263">
    <property type="entry name" value="Chorismate synthase, AroC"/>
    <property type="match status" value="1"/>
</dbReference>